<proteinExistence type="predicted"/>
<accession>A0A9D1YCT2</accession>
<protein>
    <submittedName>
        <fullName evidence="1">DNA-packaging protein</fullName>
    </submittedName>
</protein>
<dbReference type="AlphaFoldDB" id="A0A9D1YCT2"/>
<dbReference type="EMBL" id="DXDU01000068">
    <property type="protein sequence ID" value="HIY26360.1"/>
    <property type="molecule type" value="Genomic_DNA"/>
</dbReference>
<sequence length="111" mass="12333">MEREELKEEIRRYFLACGGEGPRATLTGLALFLGMEGRKELDRRAAGPGWEGELLRQAMSRVEEENLQAVYQKETSAGAKFILQRDFGYGGREKPQGAGKILVELTGSPDD</sequence>
<evidence type="ECO:0000313" key="2">
    <source>
        <dbReference type="Proteomes" id="UP000823915"/>
    </source>
</evidence>
<organism evidence="1 2">
    <name type="scientific">Candidatus Acutalibacter pullistercoris</name>
    <dbReference type="NCBI Taxonomy" id="2838418"/>
    <lineage>
        <taxon>Bacteria</taxon>
        <taxon>Bacillati</taxon>
        <taxon>Bacillota</taxon>
        <taxon>Clostridia</taxon>
        <taxon>Eubacteriales</taxon>
        <taxon>Acutalibacteraceae</taxon>
        <taxon>Acutalibacter</taxon>
    </lineage>
</organism>
<comment type="caution">
    <text evidence="1">The sequence shown here is derived from an EMBL/GenBank/DDBJ whole genome shotgun (WGS) entry which is preliminary data.</text>
</comment>
<reference evidence="1" key="1">
    <citation type="journal article" date="2021" name="PeerJ">
        <title>Extensive microbial diversity within the chicken gut microbiome revealed by metagenomics and culture.</title>
        <authorList>
            <person name="Gilroy R."/>
            <person name="Ravi A."/>
            <person name="Getino M."/>
            <person name="Pursley I."/>
            <person name="Horton D.L."/>
            <person name="Alikhan N.F."/>
            <person name="Baker D."/>
            <person name="Gharbi K."/>
            <person name="Hall N."/>
            <person name="Watson M."/>
            <person name="Adriaenssens E.M."/>
            <person name="Foster-Nyarko E."/>
            <person name="Jarju S."/>
            <person name="Secka A."/>
            <person name="Antonio M."/>
            <person name="Oren A."/>
            <person name="Chaudhuri R.R."/>
            <person name="La Ragione R."/>
            <person name="Hildebrand F."/>
            <person name="Pallen M.J."/>
        </authorList>
    </citation>
    <scope>NUCLEOTIDE SEQUENCE</scope>
    <source>
        <strain evidence="1">1282</strain>
    </source>
</reference>
<gene>
    <name evidence="1" type="ORF">H9838_04200</name>
</gene>
<name>A0A9D1YCT2_9FIRM</name>
<reference evidence="1" key="2">
    <citation type="submission" date="2021-04" db="EMBL/GenBank/DDBJ databases">
        <authorList>
            <person name="Gilroy R."/>
        </authorList>
    </citation>
    <scope>NUCLEOTIDE SEQUENCE</scope>
    <source>
        <strain evidence="1">1282</strain>
    </source>
</reference>
<evidence type="ECO:0000313" key="1">
    <source>
        <dbReference type="EMBL" id="HIY26360.1"/>
    </source>
</evidence>
<dbReference type="Proteomes" id="UP000823915">
    <property type="component" value="Unassembled WGS sequence"/>
</dbReference>